<keyword evidence="2" id="KW-0732">Signal</keyword>
<name>A0AAV4D252_9GAST</name>
<keyword evidence="4" id="KW-1185">Reference proteome</keyword>
<protein>
    <submittedName>
        <fullName evidence="3">Uncharacterized protein</fullName>
    </submittedName>
</protein>
<reference evidence="3 4" key="1">
    <citation type="journal article" date="2021" name="Elife">
        <title>Chloroplast acquisition without the gene transfer in kleptoplastic sea slugs, Plakobranchus ocellatus.</title>
        <authorList>
            <person name="Maeda T."/>
            <person name="Takahashi S."/>
            <person name="Yoshida T."/>
            <person name="Shimamura S."/>
            <person name="Takaki Y."/>
            <person name="Nagai Y."/>
            <person name="Toyoda A."/>
            <person name="Suzuki Y."/>
            <person name="Arimoto A."/>
            <person name="Ishii H."/>
            <person name="Satoh N."/>
            <person name="Nishiyama T."/>
            <person name="Hasebe M."/>
            <person name="Maruyama T."/>
            <person name="Minagawa J."/>
            <person name="Obokata J."/>
            <person name="Shigenobu S."/>
        </authorList>
    </citation>
    <scope>NUCLEOTIDE SEQUENCE [LARGE SCALE GENOMIC DNA]</scope>
</reference>
<organism evidence="3 4">
    <name type="scientific">Plakobranchus ocellatus</name>
    <dbReference type="NCBI Taxonomy" id="259542"/>
    <lineage>
        <taxon>Eukaryota</taxon>
        <taxon>Metazoa</taxon>
        <taxon>Spiralia</taxon>
        <taxon>Lophotrochozoa</taxon>
        <taxon>Mollusca</taxon>
        <taxon>Gastropoda</taxon>
        <taxon>Heterobranchia</taxon>
        <taxon>Euthyneura</taxon>
        <taxon>Panpulmonata</taxon>
        <taxon>Sacoglossa</taxon>
        <taxon>Placobranchoidea</taxon>
        <taxon>Plakobranchidae</taxon>
        <taxon>Plakobranchus</taxon>
    </lineage>
</organism>
<feature type="region of interest" description="Disordered" evidence="1">
    <location>
        <begin position="101"/>
        <end position="120"/>
    </location>
</feature>
<comment type="caution">
    <text evidence="3">The sequence shown here is derived from an EMBL/GenBank/DDBJ whole genome shotgun (WGS) entry which is preliminary data.</text>
</comment>
<sequence length="120" mass="12715">MDQSRLVILGDCLLDAIVDAAVVATGAVETTGNAVVAVCYCCFRAAGRILKLSPPSHYGVDSVVAATIKPIRNVALGGILEVRTAWNGRRVCRDWVSIKTSTGNDKARGRGLKARTNSFP</sequence>
<dbReference type="EMBL" id="BLXT01007309">
    <property type="protein sequence ID" value="GFO38135.1"/>
    <property type="molecule type" value="Genomic_DNA"/>
</dbReference>
<evidence type="ECO:0000256" key="1">
    <source>
        <dbReference type="SAM" id="MobiDB-lite"/>
    </source>
</evidence>
<feature type="chain" id="PRO_5043394137" evidence="2">
    <location>
        <begin position="21"/>
        <end position="120"/>
    </location>
</feature>
<evidence type="ECO:0000313" key="4">
    <source>
        <dbReference type="Proteomes" id="UP000735302"/>
    </source>
</evidence>
<dbReference type="Proteomes" id="UP000735302">
    <property type="component" value="Unassembled WGS sequence"/>
</dbReference>
<evidence type="ECO:0000313" key="3">
    <source>
        <dbReference type="EMBL" id="GFO38135.1"/>
    </source>
</evidence>
<evidence type="ECO:0000256" key="2">
    <source>
        <dbReference type="SAM" id="SignalP"/>
    </source>
</evidence>
<gene>
    <name evidence="3" type="ORF">PoB_006464000</name>
</gene>
<feature type="signal peptide" evidence="2">
    <location>
        <begin position="1"/>
        <end position="20"/>
    </location>
</feature>
<dbReference type="AlphaFoldDB" id="A0AAV4D252"/>
<proteinExistence type="predicted"/>
<accession>A0AAV4D252</accession>